<dbReference type="EMBL" id="LRBV02000011">
    <property type="status" value="NOT_ANNOTATED_CDS"/>
    <property type="molecule type" value="Genomic_DNA"/>
</dbReference>
<sequence>MGFHLHGIIHAMQTLKRSSTTASQAASKATDVPKGYLAVYVGESQKKRFVIPISYLSKPLFQHLLSQAEEEYGYNHPMGGLTIPCREDIFLDLTPQLNE</sequence>
<protein>
    <submittedName>
        <fullName evidence="2">Uncharacterized protein</fullName>
    </submittedName>
</protein>
<reference evidence="2 3" key="1">
    <citation type="journal article" date="2016" name="G3 (Bethesda)">
        <title>First Draft Assembly and Annotation of the Genome of a California Endemic Oak Quercus lobata Nee (Fagaceae).</title>
        <authorList>
            <person name="Sork V.L."/>
            <person name="Fitz-Gibbon S.T."/>
            <person name="Puiu D."/>
            <person name="Crepeau M."/>
            <person name="Gugger P.F."/>
            <person name="Sherman R."/>
            <person name="Stevens K."/>
            <person name="Langley C.H."/>
            <person name="Pellegrini M."/>
            <person name="Salzberg S.L."/>
        </authorList>
    </citation>
    <scope>NUCLEOTIDE SEQUENCE [LARGE SCALE GENOMIC DNA]</scope>
    <source>
        <strain evidence="2 3">cv. SW786</strain>
    </source>
</reference>
<dbReference type="Gramene" id="QL11p046907:mrna">
    <property type="protein sequence ID" value="QL11p046907:mrna:CDS:1"/>
    <property type="gene ID" value="QL11p046907"/>
</dbReference>
<dbReference type="Proteomes" id="UP000594261">
    <property type="component" value="Chromosome 11"/>
</dbReference>
<evidence type="ECO:0000256" key="1">
    <source>
        <dbReference type="ARBA" id="ARBA00006974"/>
    </source>
</evidence>
<organism evidence="2 3">
    <name type="scientific">Quercus lobata</name>
    <name type="common">Valley oak</name>
    <dbReference type="NCBI Taxonomy" id="97700"/>
    <lineage>
        <taxon>Eukaryota</taxon>
        <taxon>Viridiplantae</taxon>
        <taxon>Streptophyta</taxon>
        <taxon>Embryophyta</taxon>
        <taxon>Tracheophyta</taxon>
        <taxon>Spermatophyta</taxon>
        <taxon>Magnoliopsida</taxon>
        <taxon>eudicotyledons</taxon>
        <taxon>Gunneridae</taxon>
        <taxon>Pentapetalae</taxon>
        <taxon>rosids</taxon>
        <taxon>fabids</taxon>
        <taxon>Fagales</taxon>
        <taxon>Fagaceae</taxon>
        <taxon>Quercus</taxon>
    </lineage>
</organism>
<name>A0A7N2N237_QUELO</name>
<reference evidence="2" key="2">
    <citation type="submission" date="2021-01" db="UniProtKB">
        <authorList>
            <consortium name="EnsemblPlants"/>
        </authorList>
    </citation>
    <scope>IDENTIFICATION</scope>
</reference>
<accession>A0A7N2N237</accession>
<keyword evidence="3" id="KW-1185">Reference proteome</keyword>
<evidence type="ECO:0000313" key="2">
    <source>
        <dbReference type="EnsemblPlants" id="QL11p046907:mrna:CDS:1"/>
    </source>
</evidence>
<dbReference type="InterPro" id="IPR003676">
    <property type="entry name" value="SAUR_fam"/>
</dbReference>
<comment type="similarity">
    <text evidence="1">Belongs to the ARG7 family.</text>
</comment>
<dbReference type="GO" id="GO:0009733">
    <property type="term" value="P:response to auxin"/>
    <property type="evidence" value="ECO:0007669"/>
    <property type="project" value="InterPro"/>
</dbReference>
<proteinExistence type="inferred from homology"/>
<dbReference type="EnsemblPlants" id="QL11p046907:mrna">
    <property type="protein sequence ID" value="QL11p046907:mrna:CDS:1"/>
    <property type="gene ID" value="QL11p046907"/>
</dbReference>
<dbReference type="Pfam" id="PF02519">
    <property type="entry name" value="Auxin_inducible"/>
    <property type="match status" value="1"/>
</dbReference>
<dbReference type="PANTHER" id="PTHR31929">
    <property type="entry name" value="SAUR-LIKE AUXIN-RESPONSIVE PROTEIN FAMILY-RELATED"/>
    <property type="match status" value="1"/>
</dbReference>
<dbReference type="InParanoid" id="A0A7N2N237"/>
<dbReference type="OMA" id="IPCSEEH"/>
<dbReference type="AlphaFoldDB" id="A0A7N2N237"/>
<evidence type="ECO:0000313" key="3">
    <source>
        <dbReference type="Proteomes" id="UP000594261"/>
    </source>
</evidence>